<evidence type="ECO:0000313" key="5">
    <source>
        <dbReference type="Proteomes" id="UP000829364"/>
    </source>
</evidence>
<dbReference type="RefSeq" id="XP_047836902.1">
    <property type="nucleotide sequence ID" value="XM_047980944.1"/>
</dbReference>
<dbReference type="Proteomes" id="UP000829364">
    <property type="component" value="Chromosome 1"/>
</dbReference>
<feature type="chain" id="PRO_5040248634" description="PA14 domain-containing protein" evidence="2">
    <location>
        <begin position="20"/>
        <end position="349"/>
    </location>
</feature>
<feature type="domain" description="PA14" evidence="3">
    <location>
        <begin position="172"/>
        <end position="336"/>
    </location>
</feature>
<dbReference type="InterPro" id="IPR037524">
    <property type="entry name" value="PA14/GLEYA"/>
</dbReference>
<keyword evidence="5" id="KW-1185">Reference proteome</keyword>
<dbReference type="EMBL" id="CP086354">
    <property type="protein sequence ID" value="UNI13421.1"/>
    <property type="molecule type" value="Genomic_DNA"/>
</dbReference>
<dbReference type="InterPro" id="IPR018871">
    <property type="entry name" value="GLEYA_adhesin_domain"/>
</dbReference>
<reference evidence="4" key="1">
    <citation type="submission" date="2021-11" db="EMBL/GenBank/DDBJ databases">
        <title>Purpureocillium_takamizusanense_genome.</title>
        <authorList>
            <person name="Nguyen N.-H."/>
        </authorList>
    </citation>
    <scope>NUCLEOTIDE SEQUENCE</scope>
    <source>
        <strain evidence="4">PT3</strain>
    </source>
</reference>
<evidence type="ECO:0000259" key="3">
    <source>
        <dbReference type="PROSITE" id="PS51820"/>
    </source>
</evidence>
<gene>
    <name evidence="4" type="ORF">JDV02_000169</name>
</gene>
<evidence type="ECO:0000256" key="2">
    <source>
        <dbReference type="SAM" id="SignalP"/>
    </source>
</evidence>
<dbReference type="Pfam" id="PF10528">
    <property type="entry name" value="GLEYA"/>
    <property type="match status" value="1"/>
</dbReference>
<accession>A0A9Q8Q657</accession>
<proteinExistence type="predicted"/>
<sequence length="349" mass="37296">MVRLSLINLVACSIGATAAQTVDGSDLDLEVDSVTHPEPRVTTTIPYLGTTKTWTTLRPCSTGPVIVVIQTPIKVTQCGGHSATTSHTATQTTPTTVTSSETKTTNTASHTTTSSSSSSKCPEPTPGGPCRVRYGCPAQGLDIAYYANPFGGYSRQGSGLSSSYYLTQDLRPRAASLTNQTYFPQDTPPDASAFPRVYPRPADLPGAWYAVGWTRATNGGLAVDANNFTVVYTGFYRAPESGVFRLCTTADNENDVFWGHGAAFDCVTGRADPKARPTVVSTGGNYINGINCTDVTLAEGEYYPLRSVTGNWQGPSAFNLTVKRPSESFENRKNIFDGLVFPHSCGSYF</sequence>
<name>A0A9Q8Q657_9HYPO</name>
<evidence type="ECO:0000313" key="4">
    <source>
        <dbReference type="EMBL" id="UNI13421.1"/>
    </source>
</evidence>
<feature type="region of interest" description="Disordered" evidence="1">
    <location>
        <begin position="80"/>
        <end position="127"/>
    </location>
</feature>
<dbReference type="PROSITE" id="PS51820">
    <property type="entry name" value="PA14"/>
    <property type="match status" value="1"/>
</dbReference>
<dbReference type="GeneID" id="72062135"/>
<organism evidence="4 5">
    <name type="scientific">Purpureocillium takamizusanense</name>
    <dbReference type="NCBI Taxonomy" id="2060973"/>
    <lineage>
        <taxon>Eukaryota</taxon>
        <taxon>Fungi</taxon>
        <taxon>Dikarya</taxon>
        <taxon>Ascomycota</taxon>
        <taxon>Pezizomycotina</taxon>
        <taxon>Sordariomycetes</taxon>
        <taxon>Hypocreomycetidae</taxon>
        <taxon>Hypocreales</taxon>
        <taxon>Ophiocordycipitaceae</taxon>
        <taxon>Purpureocillium</taxon>
    </lineage>
</organism>
<dbReference type="KEGG" id="ptkz:JDV02_000169"/>
<keyword evidence="2" id="KW-0732">Signal</keyword>
<protein>
    <recommendedName>
        <fullName evidence="3">PA14 domain-containing protein</fullName>
    </recommendedName>
</protein>
<feature type="compositionally biased region" description="Low complexity" evidence="1">
    <location>
        <begin position="82"/>
        <end position="119"/>
    </location>
</feature>
<dbReference type="OrthoDB" id="4792629at2759"/>
<feature type="signal peptide" evidence="2">
    <location>
        <begin position="1"/>
        <end position="19"/>
    </location>
</feature>
<dbReference type="AlphaFoldDB" id="A0A9Q8Q657"/>
<evidence type="ECO:0000256" key="1">
    <source>
        <dbReference type="SAM" id="MobiDB-lite"/>
    </source>
</evidence>
<dbReference type="Gene3D" id="2.60.120.1560">
    <property type="match status" value="1"/>
</dbReference>